<keyword evidence="5 8" id="KW-0378">Hydrolase</keyword>
<evidence type="ECO:0000256" key="7">
    <source>
        <dbReference type="ARBA" id="ARBA00038093"/>
    </source>
</evidence>
<evidence type="ECO:0000313" key="11">
    <source>
        <dbReference type="Proteomes" id="UP001296776"/>
    </source>
</evidence>
<comment type="similarity">
    <text evidence="7 8">Belongs to the PINc/VapC protein family.</text>
</comment>
<dbReference type="EC" id="3.1.-.-" evidence="8"/>
<evidence type="ECO:0000256" key="6">
    <source>
        <dbReference type="ARBA" id="ARBA00022842"/>
    </source>
</evidence>
<dbReference type="GO" id="GO:0090729">
    <property type="term" value="F:toxin activity"/>
    <property type="evidence" value="ECO:0007669"/>
    <property type="project" value="UniProtKB-KW"/>
</dbReference>
<evidence type="ECO:0000313" key="10">
    <source>
        <dbReference type="EMBL" id="MBK1706781.1"/>
    </source>
</evidence>
<dbReference type="RefSeq" id="WP_200348251.1">
    <property type="nucleotide sequence ID" value="NZ_NRSJ01000051.1"/>
</dbReference>
<keyword evidence="11" id="KW-1185">Reference proteome</keyword>
<feature type="binding site" evidence="8">
    <location>
        <position position="97"/>
    </location>
    <ligand>
        <name>Mg(2+)</name>
        <dbReference type="ChEBI" id="CHEBI:18420"/>
    </ligand>
</feature>
<name>A0AAJ0U7N4_9GAMM</name>
<dbReference type="HAMAP" id="MF_00265">
    <property type="entry name" value="VapC_Nob1"/>
    <property type="match status" value="1"/>
</dbReference>
<dbReference type="PANTHER" id="PTHR33653">
    <property type="entry name" value="RIBONUCLEASE VAPC2"/>
    <property type="match status" value="1"/>
</dbReference>
<comment type="cofactor">
    <cofactor evidence="1 8">
        <name>Mg(2+)</name>
        <dbReference type="ChEBI" id="CHEBI:18420"/>
    </cofactor>
</comment>
<proteinExistence type="inferred from homology"/>
<protein>
    <recommendedName>
        <fullName evidence="8">Ribonuclease VapC</fullName>
        <shortName evidence="8">RNase VapC</shortName>
        <ecNumber evidence="8">3.1.-.-</ecNumber>
    </recommendedName>
    <alternativeName>
        <fullName evidence="8">Toxin VapC</fullName>
    </alternativeName>
</protein>
<evidence type="ECO:0000256" key="4">
    <source>
        <dbReference type="ARBA" id="ARBA00022723"/>
    </source>
</evidence>
<dbReference type="EMBL" id="NRSJ01000051">
    <property type="protein sequence ID" value="MBK1706781.1"/>
    <property type="molecule type" value="Genomic_DNA"/>
</dbReference>
<dbReference type="PANTHER" id="PTHR33653:SF1">
    <property type="entry name" value="RIBONUCLEASE VAPC2"/>
    <property type="match status" value="1"/>
</dbReference>
<evidence type="ECO:0000259" key="9">
    <source>
        <dbReference type="Pfam" id="PF01850"/>
    </source>
</evidence>
<reference evidence="10" key="2">
    <citation type="journal article" date="2020" name="Microorganisms">
        <title>Osmotic Adaptation and Compatible Solute Biosynthesis of Phototrophic Bacteria as Revealed from Genome Analyses.</title>
        <authorList>
            <person name="Imhoff J.F."/>
            <person name="Rahn T."/>
            <person name="Kunzel S."/>
            <person name="Keller A."/>
            <person name="Neulinger S.C."/>
        </authorList>
    </citation>
    <scope>NUCLEOTIDE SEQUENCE</scope>
    <source>
        <strain evidence="10">DSM 11080</strain>
    </source>
</reference>
<reference evidence="10" key="1">
    <citation type="submission" date="2017-08" db="EMBL/GenBank/DDBJ databases">
        <authorList>
            <person name="Imhoff J.F."/>
            <person name="Rahn T."/>
            <person name="Kuenzel S."/>
            <person name="Neulinger S.C."/>
        </authorList>
    </citation>
    <scope>NUCLEOTIDE SEQUENCE</scope>
    <source>
        <strain evidence="10">DSM 11080</strain>
    </source>
</reference>
<evidence type="ECO:0000256" key="3">
    <source>
        <dbReference type="ARBA" id="ARBA00022722"/>
    </source>
</evidence>
<dbReference type="InterPro" id="IPR029060">
    <property type="entry name" value="PIN-like_dom_sf"/>
</dbReference>
<evidence type="ECO:0000256" key="8">
    <source>
        <dbReference type="HAMAP-Rule" id="MF_00265"/>
    </source>
</evidence>
<keyword evidence="3 8" id="KW-0540">Nuclease</keyword>
<dbReference type="InterPro" id="IPR002716">
    <property type="entry name" value="PIN_dom"/>
</dbReference>
<feature type="binding site" evidence="8">
    <location>
        <position position="6"/>
    </location>
    <ligand>
        <name>Mg(2+)</name>
        <dbReference type="ChEBI" id="CHEBI:18420"/>
    </ligand>
</feature>
<evidence type="ECO:0000256" key="2">
    <source>
        <dbReference type="ARBA" id="ARBA00022649"/>
    </source>
</evidence>
<comment type="caution">
    <text evidence="10">The sequence shown here is derived from an EMBL/GenBank/DDBJ whole genome shotgun (WGS) entry which is preliminary data.</text>
</comment>
<evidence type="ECO:0000256" key="5">
    <source>
        <dbReference type="ARBA" id="ARBA00022801"/>
    </source>
</evidence>
<keyword evidence="8" id="KW-0800">Toxin</keyword>
<organism evidence="10 11">
    <name type="scientific">Halochromatium glycolicum</name>
    <dbReference type="NCBI Taxonomy" id="85075"/>
    <lineage>
        <taxon>Bacteria</taxon>
        <taxon>Pseudomonadati</taxon>
        <taxon>Pseudomonadota</taxon>
        <taxon>Gammaproteobacteria</taxon>
        <taxon>Chromatiales</taxon>
        <taxon>Chromatiaceae</taxon>
        <taxon>Halochromatium</taxon>
    </lineage>
</organism>
<dbReference type="Proteomes" id="UP001296776">
    <property type="component" value="Unassembled WGS sequence"/>
</dbReference>
<dbReference type="GO" id="GO:0004540">
    <property type="term" value="F:RNA nuclease activity"/>
    <property type="evidence" value="ECO:0007669"/>
    <property type="project" value="InterPro"/>
</dbReference>
<dbReference type="GO" id="GO:0000287">
    <property type="term" value="F:magnesium ion binding"/>
    <property type="evidence" value="ECO:0007669"/>
    <property type="project" value="UniProtKB-UniRule"/>
</dbReference>
<evidence type="ECO:0000256" key="1">
    <source>
        <dbReference type="ARBA" id="ARBA00001946"/>
    </source>
</evidence>
<comment type="function">
    <text evidence="8">Toxic component of a toxin-antitoxin (TA) system. An RNase.</text>
</comment>
<dbReference type="SUPFAM" id="SSF88723">
    <property type="entry name" value="PIN domain-like"/>
    <property type="match status" value="1"/>
</dbReference>
<dbReference type="GO" id="GO:0016787">
    <property type="term" value="F:hydrolase activity"/>
    <property type="evidence" value="ECO:0007669"/>
    <property type="project" value="UniProtKB-KW"/>
</dbReference>
<accession>A0AAJ0U7N4</accession>
<dbReference type="Pfam" id="PF01850">
    <property type="entry name" value="PIN"/>
    <property type="match status" value="1"/>
</dbReference>
<dbReference type="InterPro" id="IPR022907">
    <property type="entry name" value="VapC_family"/>
</dbReference>
<dbReference type="Gene3D" id="3.40.50.1010">
    <property type="entry name" value="5'-nuclease"/>
    <property type="match status" value="1"/>
</dbReference>
<dbReference type="InterPro" id="IPR050556">
    <property type="entry name" value="Type_II_TA_system_RNase"/>
</dbReference>
<keyword evidence="6 8" id="KW-0460">Magnesium</keyword>
<sequence>MRYLLDTNIMIAAMKEVATVKRRLQQMLLADILLSPVVLGELEFGVEKSAYREKNAARLAELVETLELAPIDDRVSRRYGEIRAHLERCGTPIGANDLWIAAQGSALGVIVVTDNQEEFNRVPDLRTENWLNCR</sequence>
<feature type="domain" description="PIN" evidence="9">
    <location>
        <begin position="3"/>
        <end position="123"/>
    </location>
</feature>
<keyword evidence="4 8" id="KW-0479">Metal-binding</keyword>
<dbReference type="AlphaFoldDB" id="A0AAJ0U7N4"/>
<keyword evidence="2 8" id="KW-1277">Toxin-antitoxin system</keyword>
<gene>
    <name evidence="8" type="primary">vapC</name>
    <name evidence="10" type="ORF">CKO40_20100</name>
</gene>